<comment type="subcellular location">
    <subcellularLocation>
        <location evidence="1">Cell membrane</location>
        <topology evidence="1">Multi-pass membrane protein</topology>
    </subcellularLocation>
</comment>
<evidence type="ECO:0000256" key="5">
    <source>
        <dbReference type="ARBA" id="ARBA00022989"/>
    </source>
</evidence>
<keyword evidence="9" id="KW-0807">Transducer</keyword>
<evidence type="ECO:0000313" key="13">
    <source>
        <dbReference type="EMBL" id="CAL4080795.1"/>
    </source>
</evidence>
<keyword evidence="14" id="KW-1185">Reference proteome</keyword>
<evidence type="ECO:0000259" key="12">
    <source>
        <dbReference type="PROSITE" id="PS50262"/>
    </source>
</evidence>
<dbReference type="AlphaFoldDB" id="A0AAV2QF79"/>
<feature type="transmembrane region" description="Helical" evidence="11">
    <location>
        <begin position="138"/>
        <end position="162"/>
    </location>
</feature>
<keyword evidence="4 11" id="KW-0812">Transmembrane</keyword>
<evidence type="ECO:0000256" key="3">
    <source>
        <dbReference type="ARBA" id="ARBA00022475"/>
    </source>
</evidence>
<comment type="similarity">
    <text evidence="2">Belongs to the G-protein coupled receptor 1 family.</text>
</comment>
<dbReference type="InterPro" id="IPR017452">
    <property type="entry name" value="GPCR_Rhodpsn_7TM"/>
</dbReference>
<dbReference type="PANTHER" id="PTHR24249:SF372">
    <property type="entry name" value="G-PROTEIN COUPLED RECEPTORS FAMILY 1 PROFILE DOMAIN-CONTAINING PROTEIN"/>
    <property type="match status" value="1"/>
</dbReference>
<dbReference type="PANTHER" id="PTHR24249">
    <property type="entry name" value="HISTAMINE RECEPTOR-RELATED G-PROTEIN COUPLED RECEPTOR"/>
    <property type="match status" value="1"/>
</dbReference>
<evidence type="ECO:0000256" key="2">
    <source>
        <dbReference type="ARBA" id="ARBA00010663"/>
    </source>
</evidence>
<keyword evidence="6" id="KW-0297">G-protein coupled receptor</keyword>
<protein>
    <recommendedName>
        <fullName evidence="12">G-protein coupled receptors family 1 profile domain-containing protein</fullName>
    </recommendedName>
</protein>
<dbReference type="CDD" id="cd00637">
    <property type="entry name" value="7tm_classA_rhodopsin-like"/>
    <property type="match status" value="1"/>
</dbReference>
<feature type="transmembrane region" description="Helical" evidence="11">
    <location>
        <begin position="183"/>
        <end position="202"/>
    </location>
</feature>
<evidence type="ECO:0000256" key="6">
    <source>
        <dbReference type="ARBA" id="ARBA00023040"/>
    </source>
</evidence>
<keyword evidence="5 11" id="KW-1133">Transmembrane helix</keyword>
<feature type="transmembrane region" description="Helical" evidence="11">
    <location>
        <begin position="285"/>
        <end position="302"/>
    </location>
</feature>
<evidence type="ECO:0000256" key="9">
    <source>
        <dbReference type="ARBA" id="ARBA00023224"/>
    </source>
</evidence>
<evidence type="ECO:0000256" key="8">
    <source>
        <dbReference type="ARBA" id="ARBA00023170"/>
    </source>
</evidence>
<evidence type="ECO:0000256" key="7">
    <source>
        <dbReference type="ARBA" id="ARBA00023136"/>
    </source>
</evidence>
<evidence type="ECO:0000256" key="11">
    <source>
        <dbReference type="SAM" id="Phobius"/>
    </source>
</evidence>
<sequence>MCDTEGNDFIQAKKNESGMVGKSIFYMTVDLRDVIDVIENVDTLDGFQLAMEISVSMLAVFGNILTVIVLWEVSFTHPAQALRLALAVTDFFTGISHCFLAVCDHSYFIWCAENTAKCDYEVNVVLFSNRLEIIRKGYSLMAAIIFMITFTVSFAYLVVSALDRFVAIFRPLSYKSIVTMKRVRIQIIFWISISIAYTFGMITRGDHTSWKSSYRPDDKTTIVFMDPYHYFVNGIAHKCYFLLVMVLFIGLISSALWYLKKAGRTRRALTSTDIKDETEIEMTKTLIFVIFAFLISVIPSYTRHFFGRKVLCNYVNFFVTWLFLSSSTMNFLIYNVRNPAFRRKTCQMLQKGMMTITGRLHACRPNRVEHIKDPNTIKPRRCNSKSEECESRKLQKPNINSHYGSNKTQSSPSVSCKVNVNMQNRKIYTNFEPSSDHACNKKQSQTSVLSKKDNPKQDHVQPSSSTNIKYKQEDVDAYDLSQKETTQLDPKELPIRSILSEDVKMRLKEDKVEFTLHM</sequence>
<dbReference type="SUPFAM" id="SSF81321">
    <property type="entry name" value="Family A G protein-coupled receptor-like"/>
    <property type="match status" value="1"/>
</dbReference>
<feature type="transmembrane region" description="Helical" evidence="11">
    <location>
        <begin position="49"/>
        <end position="70"/>
    </location>
</feature>
<evidence type="ECO:0000313" key="14">
    <source>
        <dbReference type="Proteomes" id="UP001497623"/>
    </source>
</evidence>
<dbReference type="PROSITE" id="PS50262">
    <property type="entry name" value="G_PROTEIN_RECEP_F1_2"/>
    <property type="match status" value="1"/>
</dbReference>
<keyword evidence="3" id="KW-1003">Cell membrane</keyword>
<accession>A0AAV2QF79</accession>
<feature type="region of interest" description="Disordered" evidence="10">
    <location>
        <begin position="431"/>
        <end position="469"/>
    </location>
</feature>
<feature type="transmembrane region" description="Helical" evidence="11">
    <location>
        <begin position="240"/>
        <end position="259"/>
    </location>
</feature>
<keyword evidence="8" id="KW-0675">Receptor</keyword>
<feature type="compositionally biased region" description="Polar residues" evidence="10">
    <location>
        <begin position="397"/>
        <end position="415"/>
    </location>
</feature>
<feature type="compositionally biased region" description="Polar residues" evidence="10">
    <location>
        <begin position="460"/>
        <end position="469"/>
    </location>
</feature>
<dbReference type="InterPro" id="IPR050569">
    <property type="entry name" value="TAAR"/>
</dbReference>
<feature type="transmembrane region" description="Helical" evidence="11">
    <location>
        <begin position="314"/>
        <end position="334"/>
    </location>
</feature>
<name>A0AAV2QF79_MEGNR</name>
<evidence type="ECO:0000256" key="10">
    <source>
        <dbReference type="SAM" id="MobiDB-lite"/>
    </source>
</evidence>
<gene>
    <name evidence="13" type="ORF">MNOR_LOCUS11393</name>
</gene>
<dbReference type="InterPro" id="IPR000276">
    <property type="entry name" value="GPCR_Rhodpsn"/>
</dbReference>
<feature type="compositionally biased region" description="Basic and acidic residues" evidence="10">
    <location>
        <begin position="450"/>
        <end position="459"/>
    </location>
</feature>
<keyword evidence="7 11" id="KW-0472">Membrane</keyword>
<feature type="transmembrane region" description="Helical" evidence="11">
    <location>
        <begin position="82"/>
        <end position="102"/>
    </location>
</feature>
<comment type="caution">
    <text evidence="13">The sequence shown here is derived from an EMBL/GenBank/DDBJ whole genome shotgun (WGS) entry which is preliminary data.</text>
</comment>
<evidence type="ECO:0000256" key="1">
    <source>
        <dbReference type="ARBA" id="ARBA00004651"/>
    </source>
</evidence>
<organism evidence="13 14">
    <name type="scientific">Meganyctiphanes norvegica</name>
    <name type="common">Northern krill</name>
    <name type="synonym">Thysanopoda norvegica</name>
    <dbReference type="NCBI Taxonomy" id="48144"/>
    <lineage>
        <taxon>Eukaryota</taxon>
        <taxon>Metazoa</taxon>
        <taxon>Ecdysozoa</taxon>
        <taxon>Arthropoda</taxon>
        <taxon>Crustacea</taxon>
        <taxon>Multicrustacea</taxon>
        <taxon>Malacostraca</taxon>
        <taxon>Eumalacostraca</taxon>
        <taxon>Eucarida</taxon>
        <taxon>Euphausiacea</taxon>
        <taxon>Euphausiidae</taxon>
        <taxon>Meganyctiphanes</taxon>
    </lineage>
</organism>
<dbReference type="PRINTS" id="PR00237">
    <property type="entry name" value="GPCRRHODOPSN"/>
</dbReference>
<dbReference type="Gene3D" id="1.20.1070.10">
    <property type="entry name" value="Rhodopsin 7-helix transmembrane proteins"/>
    <property type="match status" value="1"/>
</dbReference>
<reference evidence="13 14" key="1">
    <citation type="submission" date="2024-05" db="EMBL/GenBank/DDBJ databases">
        <authorList>
            <person name="Wallberg A."/>
        </authorList>
    </citation>
    <scope>NUCLEOTIDE SEQUENCE [LARGE SCALE GENOMIC DNA]</scope>
</reference>
<proteinExistence type="inferred from homology"/>
<feature type="region of interest" description="Disordered" evidence="10">
    <location>
        <begin position="371"/>
        <end position="415"/>
    </location>
</feature>
<evidence type="ECO:0000256" key="4">
    <source>
        <dbReference type="ARBA" id="ARBA00022692"/>
    </source>
</evidence>
<feature type="compositionally biased region" description="Basic and acidic residues" evidence="10">
    <location>
        <begin position="384"/>
        <end position="393"/>
    </location>
</feature>
<dbReference type="Pfam" id="PF00001">
    <property type="entry name" value="7tm_1"/>
    <property type="match status" value="1"/>
</dbReference>
<dbReference type="EMBL" id="CAXKWB010005969">
    <property type="protein sequence ID" value="CAL4080795.1"/>
    <property type="molecule type" value="Genomic_DNA"/>
</dbReference>
<dbReference type="GO" id="GO:0005886">
    <property type="term" value="C:plasma membrane"/>
    <property type="evidence" value="ECO:0007669"/>
    <property type="project" value="UniProtKB-SubCell"/>
</dbReference>
<feature type="domain" description="G-protein coupled receptors family 1 profile" evidence="12">
    <location>
        <begin position="62"/>
        <end position="334"/>
    </location>
</feature>
<dbReference type="GO" id="GO:0004930">
    <property type="term" value="F:G protein-coupled receptor activity"/>
    <property type="evidence" value="ECO:0007669"/>
    <property type="project" value="UniProtKB-KW"/>
</dbReference>
<dbReference type="Proteomes" id="UP001497623">
    <property type="component" value="Unassembled WGS sequence"/>
</dbReference>